<dbReference type="Proteomes" id="UP000070544">
    <property type="component" value="Unassembled WGS sequence"/>
</dbReference>
<evidence type="ECO:0000256" key="1">
    <source>
        <dbReference type="SAM" id="MobiDB-lite"/>
    </source>
</evidence>
<dbReference type="EMBL" id="KQ965749">
    <property type="protein sequence ID" value="KXS17052.1"/>
    <property type="molecule type" value="Genomic_DNA"/>
</dbReference>
<protein>
    <submittedName>
        <fullName evidence="2">Uncharacterized protein</fullName>
    </submittedName>
</protein>
<organism evidence="2 3">
    <name type="scientific">Gonapodya prolifera (strain JEL478)</name>
    <name type="common">Monoblepharis prolifera</name>
    <dbReference type="NCBI Taxonomy" id="1344416"/>
    <lineage>
        <taxon>Eukaryota</taxon>
        <taxon>Fungi</taxon>
        <taxon>Fungi incertae sedis</taxon>
        <taxon>Chytridiomycota</taxon>
        <taxon>Chytridiomycota incertae sedis</taxon>
        <taxon>Monoblepharidomycetes</taxon>
        <taxon>Monoblepharidales</taxon>
        <taxon>Gonapodyaceae</taxon>
        <taxon>Gonapodya</taxon>
    </lineage>
</organism>
<gene>
    <name evidence="2" type="ORF">M427DRAFT_269399</name>
</gene>
<feature type="compositionally biased region" description="Basic and acidic residues" evidence="1">
    <location>
        <begin position="8"/>
        <end position="30"/>
    </location>
</feature>
<name>A0A139AJU6_GONPJ</name>
<proteinExistence type="predicted"/>
<accession>A0A139AJU6</accession>
<evidence type="ECO:0000313" key="3">
    <source>
        <dbReference type="Proteomes" id="UP000070544"/>
    </source>
</evidence>
<evidence type="ECO:0000313" key="2">
    <source>
        <dbReference type="EMBL" id="KXS17052.1"/>
    </source>
</evidence>
<dbReference type="AlphaFoldDB" id="A0A139AJU6"/>
<keyword evidence="3" id="KW-1185">Reference proteome</keyword>
<feature type="region of interest" description="Disordered" evidence="1">
    <location>
        <begin position="1"/>
        <end position="30"/>
    </location>
</feature>
<reference evidence="2 3" key="1">
    <citation type="journal article" date="2015" name="Genome Biol. Evol.">
        <title>Phylogenomic analyses indicate that early fungi evolved digesting cell walls of algal ancestors of land plants.</title>
        <authorList>
            <person name="Chang Y."/>
            <person name="Wang S."/>
            <person name="Sekimoto S."/>
            <person name="Aerts A.L."/>
            <person name="Choi C."/>
            <person name="Clum A."/>
            <person name="LaButti K.M."/>
            <person name="Lindquist E.A."/>
            <person name="Yee Ngan C."/>
            <person name="Ohm R.A."/>
            <person name="Salamov A.A."/>
            <person name="Grigoriev I.V."/>
            <person name="Spatafora J.W."/>
            <person name="Berbee M.L."/>
        </authorList>
    </citation>
    <scope>NUCLEOTIDE SEQUENCE [LARGE SCALE GENOMIC DNA]</scope>
    <source>
        <strain evidence="2 3">JEL478</strain>
    </source>
</reference>
<sequence length="69" mass="8374">MEPPLVVEVHREHLRQESEDESRDKAFSKRRKTEDQLGVMEWLQEERGFWPEQRGGCGLLRRKVRKLRN</sequence>